<dbReference type="KEGG" id="pmrn:116942410"/>
<dbReference type="InterPro" id="IPR035979">
    <property type="entry name" value="RBD_domain_sf"/>
</dbReference>
<feature type="region of interest" description="Disordered" evidence="7">
    <location>
        <begin position="820"/>
        <end position="839"/>
    </location>
</feature>
<dbReference type="InterPro" id="IPR012921">
    <property type="entry name" value="SPOC_C"/>
</dbReference>
<feature type="compositionally biased region" description="Gly residues" evidence="7">
    <location>
        <begin position="118"/>
        <end position="134"/>
    </location>
</feature>
<dbReference type="InterPro" id="IPR012677">
    <property type="entry name" value="Nucleotide-bd_a/b_plait_sf"/>
</dbReference>
<feature type="domain" description="RRM" evidence="8">
    <location>
        <begin position="358"/>
        <end position="433"/>
    </location>
</feature>
<feature type="compositionally biased region" description="Basic and acidic residues" evidence="7">
    <location>
        <begin position="287"/>
        <end position="310"/>
    </location>
</feature>
<dbReference type="AlphaFoldDB" id="A0AAJ7WU96"/>
<dbReference type="InterPro" id="IPR010912">
    <property type="entry name" value="SPOC_met"/>
</dbReference>
<gene>
    <name evidence="11" type="primary">LOC116942410</name>
</gene>
<evidence type="ECO:0000259" key="8">
    <source>
        <dbReference type="PROSITE" id="PS50102"/>
    </source>
</evidence>
<feature type="compositionally biased region" description="Pro residues" evidence="7">
    <location>
        <begin position="264"/>
        <end position="278"/>
    </location>
</feature>
<feature type="compositionally biased region" description="Basic and acidic residues" evidence="7">
    <location>
        <begin position="81"/>
        <end position="103"/>
    </location>
</feature>
<comment type="subcellular location">
    <subcellularLocation>
        <location evidence="1">Nucleus</location>
    </subcellularLocation>
</comment>
<evidence type="ECO:0000256" key="4">
    <source>
        <dbReference type="ARBA" id="ARBA00022884"/>
    </source>
</evidence>
<evidence type="ECO:0000256" key="1">
    <source>
        <dbReference type="ARBA" id="ARBA00004123"/>
    </source>
</evidence>
<feature type="compositionally biased region" description="Basic and acidic residues" evidence="7">
    <location>
        <begin position="829"/>
        <end position="838"/>
    </location>
</feature>
<feature type="domain" description="RRM" evidence="8">
    <location>
        <begin position="145"/>
        <end position="223"/>
    </location>
</feature>
<feature type="compositionally biased region" description="Basic and acidic residues" evidence="7">
    <location>
        <begin position="703"/>
        <end position="727"/>
    </location>
</feature>
<feature type="compositionally biased region" description="Basic and acidic residues" evidence="7">
    <location>
        <begin position="681"/>
        <end position="690"/>
    </location>
</feature>
<organism evidence="10 11">
    <name type="scientific">Petromyzon marinus</name>
    <name type="common">Sea lamprey</name>
    <dbReference type="NCBI Taxonomy" id="7757"/>
    <lineage>
        <taxon>Eukaryota</taxon>
        <taxon>Metazoa</taxon>
        <taxon>Chordata</taxon>
        <taxon>Craniata</taxon>
        <taxon>Vertebrata</taxon>
        <taxon>Cyclostomata</taxon>
        <taxon>Hyperoartia</taxon>
        <taxon>Petromyzontiformes</taxon>
        <taxon>Petromyzontidae</taxon>
        <taxon>Petromyzon</taxon>
    </lineage>
</organism>
<dbReference type="RefSeq" id="XP_032810200.1">
    <property type="nucleotide sequence ID" value="XM_032954309.1"/>
</dbReference>
<dbReference type="InterPro" id="IPR016194">
    <property type="entry name" value="SPOC-like_C_dom_sf"/>
</dbReference>
<feature type="compositionally biased region" description="Basic and acidic residues" evidence="7">
    <location>
        <begin position="635"/>
        <end position="647"/>
    </location>
</feature>
<feature type="compositionally biased region" description="Gly residues" evidence="7">
    <location>
        <begin position="577"/>
        <end position="586"/>
    </location>
</feature>
<feature type="compositionally biased region" description="Gly residues" evidence="7">
    <location>
        <begin position="56"/>
        <end position="78"/>
    </location>
</feature>
<accession>A0AAJ7WU96</accession>
<dbReference type="PROSITE" id="PS50917">
    <property type="entry name" value="SPOC"/>
    <property type="match status" value="1"/>
</dbReference>
<keyword evidence="10" id="KW-1185">Reference proteome</keyword>
<feature type="domain" description="SPOC" evidence="9">
    <location>
        <begin position="734"/>
        <end position="909"/>
    </location>
</feature>
<protein>
    <submittedName>
        <fullName evidence="11">RNA-binding protein 15-like</fullName>
    </submittedName>
</protein>
<feature type="compositionally biased region" description="Low complexity" evidence="7">
    <location>
        <begin position="252"/>
        <end position="263"/>
    </location>
</feature>
<evidence type="ECO:0000256" key="6">
    <source>
        <dbReference type="PROSITE-ProRule" id="PRU00176"/>
    </source>
</evidence>
<feature type="domain" description="RRM" evidence="8">
    <location>
        <begin position="437"/>
        <end position="511"/>
    </location>
</feature>
<comment type="similarity">
    <text evidence="2">Belongs to the RRM Spen family.</text>
</comment>
<dbReference type="PANTHER" id="PTHR23189">
    <property type="entry name" value="RNA RECOGNITION MOTIF-CONTAINING"/>
    <property type="match status" value="1"/>
</dbReference>
<dbReference type="Gene3D" id="2.40.290.10">
    <property type="match status" value="1"/>
</dbReference>
<dbReference type="FunFam" id="2.40.290.10:FF:000003">
    <property type="entry name" value="RNA-binding motif protein 15"/>
    <property type="match status" value="1"/>
</dbReference>
<feature type="compositionally biased region" description="Basic and acidic residues" evidence="7">
    <location>
        <begin position="595"/>
        <end position="611"/>
    </location>
</feature>
<dbReference type="Pfam" id="PF00076">
    <property type="entry name" value="RRM_1"/>
    <property type="match status" value="1"/>
</dbReference>
<dbReference type="GO" id="GO:0005634">
    <property type="term" value="C:nucleus"/>
    <property type="evidence" value="ECO:0007669"/>
    <property type="project" value="UniProtKB-SubCell"/>
</dbReference>
<name>A0AAJ7WU96_PETMA</name>
<evidence type="ECO:0000313" key="10">
    <source>
        <dbReference type="Proteomes" id="UP001318040"/>
    </source>
</evidence>
<evidence type="ECO:0000256" key="5">
    <source>
        <dbReference type="ARBA" id="ARBA00023242"/>
    </source>
</evidence>
<feature type="region of interest" description="Disordered" evidence="7">
    <location>
        <begin position="226"/>
        <end position="344"/>
    </location>
</feature>
<dbReference type="Gene3D" id="3.30.70.330">
    <property type="match status" value="3"/>
</dbReference>
<evidence type="ECO:0000259" key="9">
    <source>
        <dbReference type="PROSITE" id="PS50917"/>
    </source>
</evidence>
<dbReference type="SUPFAM" id="SSF54928">
    <property type="entry name" value="RNA-binding domain, RBD"/>
    <property type="match status" value="2"/>
</dbReference>
<proteinExistence type="inferred from homology"/>
<reference evidence="11" key="1">
    <citation type="submission" date="2025-08" db="UniProtKB">
        <authorList>
            <consortium name="RefSeq"/>
        </authorList>
    </citation>
    <scope>IDENTIFICATION</scope>
    <source>
        <tissue evidence="11">Sperm</tissue>
    </source>
</reference>
<sequence>MSTAARKRSPRNRPGSDSVAVVAAAAMKRGNPDRGGSPLKGSKRPRGFSDDREGRGGAGTGGGPGHRGSSGGGGGGPGLLERGRRSSAERGGDKGPRRDDRDYASSALAGVRTKRGDGGGGGGNTGGGGGGGSSGRPSAPTAEYKTLLISNLGSQLSDEEIEDGLFREFKKFGDVSVKITLTPAEGRVAYVNFRRADDARDARHAKGRLVLYDRLLKIEAVYLHHQPQQQPQPHHHHHHHRRRSPSPPPTDYGPYGAPGAYPYSMPPPPPPPPPPPRGLSPSPGARGMREQRPRRASLGREEPLARDRGGGDWGGEYGTYESRMRGGGGVYPPNSGRGALRDDDDLHILPEDDQRATRTLFIGNLDTEVTGADLKRIFERFGVVEEVDIKRNIRGHSYGFVKFQNLDMAHRAKVAMSHKVIGRSQVKIGYGKATCTTRLWVGGLGPWIHVGALAREFDRFGTIRSIDYRKGDNFAYIQYESLDAAMAAWAQMRGFHMPGSDRRLRLDFADMEGQIRYPDPQIHPYQPPIDAMPDGYTSHFDNRGRDRTSPLMAGPHYRGGDRGWNHQDGNWGSPNKAGGGRGGGGATFDVYPQADRGRHRDSWPPNERMRDFGGVPGWEDRRRRRTPPPIPPDGYGHRDRSPFEERGRGRRRYGSLDRGRDGGGPSSDSERVAGPDGVRGPVEDKQREPNGCESGRNASQNVERSRRTSDSEHEGRNRVDNSLRTESGKTPQVLSEYAQILNLAWQGVLVLKNSSFPTSMYLVDGDLILARGLLQDCSSGAPATQLKITQRLRLDQPKLDEVTRRVKQAGPDGHCVLLALPSRPNSSEEANKSGDPRPLRNLVSYLKHKQAAGVISLPIGGGGSKEKESVGVLHTFPPCEFSQQYLQEPARTLAKTDEDHLIVVIVRGTA</sequence>
<keyword evidence="5" id="KW-0539">Nucleus</keyword>
<dbReference type="Proteomes" id="UP001318040">
    <property type="component" value="Chromosome 14"/>
</dbReference>
<feature type="compositionally biased region" description="Basic residues" evidence="7">
    <location>
        <begin position="233"/>
        <end position="244"/>
    </location>
</feature>
<evidence type="ECO:0000313" key="11">
    <source>
        <dbReference type="RefSeq" id="XP_032810200.1"/>
    </source>
</evidence>
<dbReference type="GO" id="GO:0003723">
    <property type="term" value="F:RNA binding"/>
    <property type="evidence" value="ECO:0007669"/>
    <property type="project" value="UniProtKB-UniRule"/>
</dbReference>
<feature type="region of interest" description="Disordered" evidence="7">
    <location>
        <begin position="1"/>
        <end position="140"/>
    </location>
</feature>
<dbReference type="Pfam" id="PF07744">
    <property type="entry name" value="SPOC"/>
    <property type="match status" value="1"/>
</dbReference>
<keyword evidence="4 6" id="KW-0694">RNA-binding</keyword>
<evidence type="ECO:0000256" key="3">
    <source>
        <dbReference type="ARBA" id="ARBA00022553"/>
    </source>
</evidence>
<feature type="compositionally biased region" description="Basic residues" evidence="7">
    <location>
        <begin position="1"/>
        <end position="11"/>
    </location>
</feature>
<dbReference type="SMART" id="SM00360">
    <property type="entry name" value="RRM"/>
    <property type="match status" value="3"/>
</dbReference>
<dbReference type="PROSITE" id="PS50102">
    <property type="entry name" value="RRM"/>
    <property type="match status" value="3"/>
</dbReference>
<feature type="region of interest" description="Disordered" evidence="7">
    <location>
        <begin position="541"/>
        <end position="727"/>
    </location>
</feature>
<evidence type="ECO:0000256" key="2">
    <source>
        <dbReference type="ARBA" id="ARBA00005387"/>
    </source>
</evidence>
<keyword evidence="3" id="KW-0597">Phosphoprotein</keyword>
<dbReference type="InterPro" id="IPR000504">
    <property type="entry name" value="RRM_dom"/>
</dbReference>
<dbReference type="GeneID" id="116942410"/>
<dbReference type="SUPFAM" id="SSF100939">
    <property type="entry name" value="SPOC domain-like"/>
    <property type="match status" value="1"/>
</dbReference>
<evidence type="ECO:0000256" key="7">
    <source>
        <dbReference type="SAM" id="MobiDB-lite"/>
    </source>
</evidence>